<dbReference type="InterPro" id="IPR011990">
    <property type="entry name" value="TPR-like_helical_dom_sf"/>
</dbReference>
<dbReference type="Gene3D" id="1.25.40.10">
    <property type="entry name" value="Tetratricopeptide repeat domain"/>
    <property type="match status" value="3"/>
</dbReference>
<dbReference type="SUPFAM" id="SSF81901">
    <property type="entry name" value="HCP-like"/>
    <property type="match status" value="2"/>
</dbReference>
<dbReference type="SMART" id="SM00671">
    <property type="entry name" value="SEL1"/>
    <property type="match status" value="4"/>
</dbReference>
<dbReference type="InterPro" id="IPR006597">
    <property type="entry name" value="Sel1-like"/>
</dbReference>
<keyword evidence="2" id="KW-1185">Reference proteome</keyword>
<dbReference type="PANTHER" id="PTHR43628:SF1">
    <property type="entry name" value="CHITIN SYNTHASE REGULATORY FACTOR 2-RELATED"/>
    <property type="match status" value="1"/>
</dbReference>
<reference evidence="1 2" key="1">
    <citation type="submission" date="2018-08" db="EMBL/GenBank/DDBJ databases">
        <title>Genome and evolution of the arbuscular mycorrhizal fungus Diversispora epigaea (formerly Glomus versiforme) and its bacterial endosymbionts.</title>
        <authorList>
            <person name="Sun X."/>
            <person name="Fei Z."/>
            <person name="Harrison M."/>
        </authorList>
    </citation>
    <scope>NUCLEOTIDE SEQUENCE [LARGE SCALE GENOMIC DNA]</scope>
    <source>
        <strain evidence="1 2">IT104</strain>
    </source>
</reference>
<name>A0A397GA72_9GLOM</name>
<dbReference type="InterPro" id="IPR052945">
    <property type="entry name" value="Mitotic_Regulator"/>
</dbReference>
<evidence type="ECO:0000313" key="2">
    <source>
        <dbReference type="Proteomes" id="UP000266861"/>
    </source>
</evidence>
<protein>
    <recommendedName>
        <fullName evidence="3">HCP-like protein</fullName>
    </recommendedName>
</protein>
<proteinExistence type="predicted"/>
<sequence length="322" mass="36383">MALKFFNLASNKMIDTSSKSLSLKKLYNINKEISTISLAYMYFHGIVEKDTKKAFQIYSKAADEGSHRALNCMACYRFGFEKRNIVALSNVGYCYEKGIGIAIDEKKGISMSYESVRAGNIYAMYNVGYSYRNGIGVDKDEKEAFKCSFSQYGHGIDIDQVKAFEWYKKAAENDSADGQYVLGLCFYEGFGTKLNIKNQHYIKNRERCSGEPNKISFEEGHIITNIDFVSEDLSKKILSIIFGIKLSIPKWTSSEVVAFLAHKLIKLANGRINNNNNRIISSTLVNGARVTLNSLTTLNQRTSKNGLERRSMTSRYFLKVAN</sequence>
<dbReference type="Proteomes" id="UP000266861">
    <property type="component" value="Unassembled WGS sequence"/>
</dbReference>
<evidence type="ECO:0008006" key="3">
    <source>
        <dbReference type="Google" id="ProtNLM"/>
    </source>
</evidence>
<gene>
    <name evidence="1" type="ORF">Glove_646g5</name>
</gene>
<dbReference type="Pfam" id="PF08238">
    <property type="entry name" value="Sel1"/>
    <property type="match status" value="5"/>
</dbReference>
<organism evidence="1 2">
    <name type="scientific">Diversispora epigaea</name>
    <dbReference type="NCBI Taxonomy" id="1348612"/>
    <lineage>
        <taxon>Eukaryota</taxon>
        <taxon>Fungi</taxon>
        <taxon>Fungi incertae sedis</taxon>
        <taxon>Mucoromycota</taxon>
        <taxon>Glomeromycotina</taxon>
        <taxon>Glomeromycetes</taxon>
        <taxon>Diversisporales</taxon>
        <taxon>Diversisporaceae</taxon>
        <taxon>Diversispora</taxon>
    </lineage>
</organism>
<evidence type="ECO:0000313" key="1">
    <source>
        <dbReference type="EMBL" id="RHZ45833.1"/>
    </source>
</evidence>
<dbReference type="EMBL" id="PQFF01000535">
    <property type="protein sequence ID" value="RHZ45833.1"/>
    <property type="molecule type" value="Genomic_DNA"/>
</dbReference>
<dbReference type="AlphaFoldDB" id="A0A397GA72"/>
<comment type="caution">
    <text evidence="1">The sequence shown here is derived from an EMBL/GenBank/DDBJ whole genome shotgun (WGS) entry which is preliminary data.</text>
</comment>
<dbReference type="PANTHER" id="PTHR43628">
    <property type="entry name" value="ACTIVATOR OF C KINASE PROTEIN 1-RELATED"/>
    <property type="match status" value="1"/>
</dbReference>
<accession>A0A397GA72</accession>